<accession>A0A5R9JC50</accession>
<dbReference type="PANTHER" id="PTHR30632">
    <property type="entry name" value="MOLYBDATE-BINDING PERIPLASMIC PROTEIN"/>
    <property type="match status" value="1"/>
</dbReference>
<gene>
    <name evidence="1" type="ORF">FE263_05235</name>
</gene>
<evidence type="ECO:0000313" key="1">
    <source>
        <dbReference type="EMBL" id="TLU74569.1"/>
    </source>
</evidence>
<dbReference type="AlphaFoldDB" id="A0A5R9JC50"/>
<organism evidence="1 2">
    <name type="scientific">Lichenicoccus roseus</name>
    <dbReference type="NCBI Taxonomy" id="2683649"/>
    <lineage>
        <taxon>Bacteria</taxon>
        <taxon>Pseudomonadati</taxon>
        <taxon>Pseudomonadota</taxon>
        <taxon>Alphaproteobacteria</taxon>
        <taxon>Acetobacterales</taxon>
        <taxon>Acetobacteraceae</taxon>
        <taxon>Lichenicoccus</taxon>
    </lineage>
</organism>
<dbReference type="InterPro" id="IPR050682">
    <property type="entry name" value="ModA/WtpA"/>
</dbReference>
<reference evidence="1 2" key="1">
    <citation type="submission" date="2019-05" db="EMBL/GenBank/DDBJ databases">
        <authorList>
            <person name="Pankratov T."/>
            <person name="Grouzdev D."/>
        </authorList>
    </citation>
    <scope>NUCLEOTIDE SEQUENCE [LARGE SCALE GENOMIC DNA]</scope>
    <source>
        <strain evidence="1 2">KEBCLARHB70R</strain>
    </source>
</reference>
<keyword evidence="2" id="KW-1185">Reference proteome</keyword>
<dbReference type="GO" id="GO:0030973">
    <property type="term" value="F:molybdate ion binding"/>
    <property type="evidence" value="ECO:0007669"/>
    <property type="project" value="TreeGrafter"/>
</dbReference>
<dbReference type="Proteomes" id="UP000305654">
    <property type="component" value="Unassembled WGS sequence"/>
</dbReference>
<protein>
    <submittedName>
        <fullName evidence="1">ABC transporter substrate-binding protein</fullName>
    </submittedName>
</protein>
<evidence type="ECO:0000313" key="2">
    <source>
        <dbReference type="Proteomes" id="UP000305654"/>
    </source>
</evidence>
<dbReference type="Pfam" id="PF13531">
    <property type="entry name" value="SBP_bac_11"/>
    <property type="match status" value="1"/>
</dbReference>
<dbReference type="PANTHER" id="PTHR30632:SF11">
    <property type="entry name" value="BLR4797 PROTEIN"/>
    <property type="match status" value="1"/>
</dbReference>
<name>A0A5R9JC50_9PROT</name>
<dbReference type="EMBL" id="VCDI01000001">
    <property type="protein sequence ID" value="TLU74569.1"/>
    <property type="molecule type" value="Genomic_DNA"/>
</dbReference>
<dbReference type="RefSeq" id="WP_138324818.1">
    <property type="nucleotide sequence ID" value="NZ_VCDI01000001.1"/>
</dbReference>
<comment type="caution">
    <text evidence="1">The sequence shown here is derived from an EMBL/GenBank/DDBJ whole genome shotgun (WGS) entry which is preliminary data.</text>
</comment>
<proteinExistence type="predicted"/>
<dbReference type="OrthoDB" id="7261414at2"/>
<dbReference type="GO" id="GO:0015689">
    <property type="term" value="P:molybdate ion transport"/>
    <property type="evidence" value="ECO:0007669"/>
    <property type="project" value="TreeGrafter"/>
</dbReference>
<dbReference type="Gene3D" id="3.40.190.10">
    <property type="entry name" value="Periplasmic binding protein-like II"/>
    <property type="match status" value="2"/>
</dbReference>
<dbReference type="SUPFAM" id="SSF53850">
    <property type="entry name" value="Periplasmic binding protein-like II"/>
    <property type="match status" value="1"/>
</dbReference>
<sequence length="235" mass="24355">MTEMAAIRAMLALVLRHPVDAAVLPRLAGGGLHVEMDWAPTSVLLQKLEAGERADVLVVTADAMDRLAGKGTIDTSSRIDLVRSRIGIAVPRGAAHPHIGTLDAAIQTLRAARSVSYSRGGASGIHFAAAIERLGIAAEINARATIIPAGFTAEQLVTGEADIAVQQISELMTVPGVEIVGSLPEPLGTAAIFSGAVLAATAQPEAARRFLALLDDPRTRPAYAQAGLEPLSPGR</sequence>